<evidence type="ECO:0000256" key="3">
    <source>
        <dbReference type="ARBA" id="ARBA00022490"/>
    </source>
</evidence>
<dbReference type="InterPro" id="IPR005225">
    <property type="entry name" value="Small_GTP-bd"/>
</dbReference>
<comment type="subcellular location">
    <subcellularLocation>
        <location evidence="1">Cytoplasm</location>
    </subcellularLocation>
</comment>
<dbReference type="GO" id="GO:0042256">
    <property type="term" value="P:cytosolic ribosome assembly"/>
    <property type="evidence" value="ECO:0007669"/>
    <property type="project" value="UniProtKB-ARBA"/>
</dbReference>
<proteinExistence type="predicted"/>
<keyword evidence="13" id="KW-0472">Membrane</keyword>
<comment type="catalytic activity">
    <reaction evidence="9">
        <text>GTP + H2O = GDP + phosphate + H(+)</text>
        <dbReference type="Rhea" id="RHEA:19669"/>
        <dbReference type="ChEBI" id="CHEBI:15377"/>
        <dbReference type="ChEBI" id="CHEBI:15378"/>
        <dbReference type="ChEBI" id="CHEBI:37565"/>
        <dbReference type="ChEBI" id="CHEBI:43474"/>
        <dbReference type="ChEBI" id="CHEBI:58189"/>
    </reaction>
</comment>
<keyword evidence="6" id="KW-0378">Hydrolase</keyword>
<dbReference type="GO" id="GO:0005525">
    <property type="term" value="F:GTP binding"/>
    <property type="evidence" value="ECO:0007669"/>
    <property type="project" value="UniProtKB-KW"/>
</dbReference>
<dbReference type="Pfam" id="PF14492">
    <property type="entry name" value="EFG_III"/>
    <property type="match status" value="1"/>
</dbReference>
<dbReference type="GO" id="GO:0043022">
    <property type="term" value="F:ribosome binding"/>
    <property type="evidence" value="ECO:0007669"/>
    <property type="project" value="TreeGrafter"/>
</dbReference>
<feature type="transmembrane region" description="Helical" evidence="13">
    <location>
        <begin position="947"/>
        <end position="970"/>
    </location>
</feature>
<dbReference type="Gene3D" id="3.40.50.300">
    <property type="entry name" value="P-loop containing nucleotide triphosphate hydrolases"/>
    <property type="match status" value="1"/>
</dbReference>
<keyword evidence="4" id="KW-0690">Ribosome biogenesis</keyword>
<keyword evidence="13" id="KW-1133">Transmembrane helix</keyword>
<dbReference type="CDD" id="cd01885">
    <property type="entry name" value="EF2"/>
    <property type="match status" value="1"/>
</dbReference>
<evidence type="ECO:0000256" key="12">
    <source>
        <dbReference type="SAM" id="Coils"/>
    </source>
</evidence>
<dbReference type="NCBIfam" id="TIGR00231">
    <property type="entry name" value="small_GTP"/>
    <property type="match status" value="1"/>
</dbReference>
<dbReference type="Pfam" id="PF25118">
    <property type="entry name" value="EFL1"/>
    <property type="match status" value="1"/>
</dbReference>
<dbReference type="CDD" id="cd04096">
    <property type="entry name" value="eEF2_snRNP_like_C"/>
    <property type="match status" value="1"/>
</dbReference>
<dbReference type="FunFam" id="3.40.50.300:FF:000746">
    <property type="entry name" value="Ribosome assembly protein 1"/>
    <property type="match status" value="1"/>
</dbReference>
<dbReference type="InterPro" id="IPR009000">
    <property type="entry name" value="Transl_B-barrel_sf"/>
</dbReference>
<evidence type="ECO:0000256" key="13">
    <source>
        <dbReference type="SAM" id="Phobius"/>
    </source>
</evidence>
<dbReference type="Gene3D" id="3.30.70.240">
    <property type="match status" value="1"/>
</dbReference>
<keyword evidence="15" id="KW-0648">Protein biosynthesis</keyword>
<dbReference type="PRINTS" id="PR00315">
    <property type="entry name" value="ELONGATNFCT"/>
</dbReference>
<protein>
    <recommendedName>
        <fullName evidence="2">Elongation factor 2</fullName>
    </recommendedName>
    <alternativeName>
        <fullName evidence="11">Elongation factor-like 1</fullName>
    </alternativeName>
    <alternativeName>
        <fullName evidence="10">Ribosome assembly protein 1</fullName>
    </alternativeName>
</protein>
<dbReference type="SUPFAM" id="SSF50447">
    <property type="entry name" value="Translation proteins"/>
    <property type="match status" value="1"/>
</dbReference>
<evidence type="ECO:0000256" key="1">
    <source>
        <dbReference type="ARBA" id="ARBA00004496"/>
    </source>
</evidence>
<dbReference type="SUPFAM" id="SSF52540">
    <property type="entry name" value="P-loop containing nucleoside triphosphate hydrolases"/>
    <property type="match status" value="1"/>
</dbReference>
<feature type="domain" description="Tr-type G" evidence="14">
    <location>
        <begin position="16"/>
        <end position="268"/>
    </location>
</feature>
<dbReference type="PROSITE" id="PS51722">
    <property type="entry name" value="G_TR_2"/>
    <property type="match status" value="1"/>
</dbReference>
<dbReference type="GO" id="GO:1990904">
    <property type="term" value="C:ribonucleoprotein complex"/>
    <property type="evidence" value="ECO:0007669"/>
    <property type="project" value="TreeGrafter"/>
</dbReference>
<reference evidence="15" key="1">
    <citation type="submission" date="2020-05" db="EMBL/GenBank/DDBJ databases">
        <title>Phylogenomic resolution of chytrid fungi.</title>
        <authorList>
            <person name="Stajich J.E."/>
            <person name="Amses K."/>
            <person name="Simmons R."/>
            <person name="Seto K."/>
            <person name="Myers J."/>
            <person name="Bonds A."/>
            <person name="Quandt C.A."/>
            <person name="Barry K."/>
            <person name="Liu P."/>
            <person name="Grigoriev I."/>
            <person name="Longcore J.E."/>
            <person name="James T.Y."/>
        </authorList>
    </citation>
    <scope>NUCLEOTIDE SEQUENCE</scope>
    <source>
        <strain evidence="15">JEL0476</strain>
    </source>
</reference>
<dbReference type="Gene3D" id="3.30.70.870">
    <property type="entry name" value="Elongation Factor G (Translational Gtpase), domain 3"/>
    <property type="match status" value="1"/>
</dbReference>
<comment type="caution">
    <text evidence="15">The sequence shown here is derived from an EMBL/GenBank/DDBJ whole genome shotgun (WGS) entry which is preliminary data.</text>
</comment>
<dbReference type="PANTHER" id="PTHR42908:SF3">
    <property type="entry name" value="ELONGATION FACTOR-LIKE GTPASE 1"/>
    <property type="match status" value="1"/>
</dbReference>
<gene>
    <name evidence="15" type="primary">EFTUD1</name>
    <name evidence="15" type="ORF">HK099_007079</name>
</gene>
<keyword evidence="13" id="KW-0812">Transmembrane</keyword>
<evidence type="ECO:0000256" key="9">
    <source>
        <dbReference type="ARBA" id="ARBA00048548"/>
    </source>
</evidence>
<evidence type="ECO:0000256" key="8">
    <source>
        <dbReference type="ARBA" id="ARBA00024731"/>
    </source>
</evidence>
<keyword evidence="12" id="KW-0175">Coiled coil</keyword>
<dbReference type="AlphaFoldDB" id="A0AAD5Y2B3"/>
<dbReference type="GO" id="GO:0003924">
    <property type="term" value="F:GTPase activity"/>
    <property type="evidence" value="ECO:0007669"/>
    <property type="project" value="InterPro"/>
</dbReference>
<dbReference type="CDD" id="cd16268">
    <property type="entry name" value="EF2_II"/>
    <property type="match status" value="1"/>
</dbReference>
<evidence type="ECO:0000256" key="10">
    <source>
        <dbReference type="ARBA" id="ARBA00068031"/>
    </source>
</evidence>
<name>A0AAD5Y2B3_9FUNG</name>
<dbReference type="Pfam" id="PF03764">
    <property type="entry name" value="EFG_IV"/>
    <property type="match status" value="1"/>
</dbReference>
<evidence type="ECO:0000256" key="6">
    <source>
        <dbReference type="ARBA" id="ARBA00022801"/>
    </source>
</evidence>
<evidence type="ECO:0000256" key="4">
    <source>
        <dbReference type="ARBA" id="ARBA00022517"/>
    </source>
</evidence>
<dbReference type="CDD" id="cd01681">
    <property type="entry name" value="aeEF2_snRNP_like_IV"/>
    <property type="match status" value="1"/>
</dbReference>
<dbReference type="FunFam" id="3.30.70.870:FF:000002">
    <property type="entry name" value="Translation elongation factor 2"/>
    <property type="match status" value="1"/>
</dbReference>
<sequence length="1092" mass="123151">MGVDLEKIKNLQKNSKSIRNICILAHVDHGKTTLSDSLLASNGIISSKLSGKVRYLDSREDEQQRGITMKSSGISLYFKVLRNEMDENTKKIELKESDFLINLIDSPGHVDFASEVSTASRLSDGGLVLVDAVEGVCTQTHTVLRQAWSENVKPVLVINKVDRLINELKMSAVEAYEHLKLILEQVNAITGTMFSQKSFEDDNKKYEENINDASALEDWNLDLQDDSNLYFSPEVGNVIFASAIDGWAFRIEQFAKLYASKLKIKEQLLKKALWGDYYLDTKAKRVVGKNGLKGRPLKPLFVQFVLENIWAVYDAVCGSNDKQKIDKIVTTLNLKINARDLKSKDSKALLKEIMTQWVPLSNAILLTVIEQLPSPVDAQPIRMPQILKKSENQNYADLTSKLQNGIYSCNSAISSPSVAYISKIFSVPKKELPSQKLKKALQTAEEMKEKREKYLAALKQKDMEVNAEPVKTSKIISEVEKNNEGKMEDSEEEVLIGFARIFSGTIRNGDKLFLLGPKYSPEKKNYLAEIIVEDLYLLMGRELEILDEVPAGNVFGINFTGAENLVLKTATISSTLDCPNFGSLNVAAAPIVRVALEPADPSQMQKLVEGLKLLNQADPCVEIIIQETGEHVIVTAGELHLERCLKDLRERFAKMEIHVSEAIVPFRETITNVPSVLSPNLQLFISNNFQGLDRIENKDILSASLSLEEKFPTGTVILKTANKLCTLRVRALPLPKSLANFLYEKEKIIKAFIEERESPIAIKDLDLFFDEFNKTFFQNIKIRWGRYFEEADLKKVFENIWAFGPKQCGQNLLVNMVDGYEKKTWMSSMRGQKLKQQIEGEIISEEIESTANNNKIYGIKDFQGSIASGFQMATLNGPLCNEPMYGLCILLEDCTFHITEDSDALKISLLSGQIITTMREACKLAFLQWSPRLMTAMYSCELQAPCIIFTLIISINFGIADVLGKVYAVLAKRKGRILSEEMKDGTPYFSIKSLLPVVESFGFAEEFFVKEIRKRTSGAASPQLIFQGFEILDIDPFWVPTTELELEDLGEKSDKENFARKYLNFVRKRKGMFIETDKVVEFAEKQKTLKNK</sequence>
<evidence type="ECO:0000313" key="15">
    <source>
        <dbReference type="EMBL" id="KAJ3225253.1"/>
    </source>
</evidence>
<dbReference type="InterPro" id="IPR027417">
    <property type="entry name" value="P-loop_NTPase"/>
</dbReference>
<keyword evidence="3" id="KW-0963">Cytoplasm</keyword>
<dbReference type="GO" id="GO:0005829">
    <property type="term" value="C:cytosol"/>
    <property type="evidence" value="ECO:0007669"/>
    <property type="project" value="TreeGrafter"/>
</dbReference>
<dbReference type="Pfam" id="PF00679">
    <property type="entry name" value="EFG_C"/>
    <property type="match status" value="1"/>
</dbReference>
<feature type="coiled-coil region" evidence="12">
    <location>
        <begin position="437"/>
        <end position="464"/>
    </location>
</feature>
<comment type="function">
    <text evidence="8">Catalyzes the GTP-dependent ribosomal translocation step during translation elongation. During this step, the ribosome changes from the pre-translocational (PRE) to the post-translocational (POST) state as the newly formed A-site-bound peptidyl-tRNA and P-site-bound deacylated tRNA move to the P and E sites, respectively. Catalyzes the coordinated movement of the two tRNA molecules, the mRNA and conformational changes in the ribosome.</text>
</comment>
<dbReference type="CDD" id="cd16261">
    <property type="entry name" value="EF2_snRNP_III"/>
    <property type="match status" value="1"/>
</dbReference>
<dbReference type="InterPro" id="IPR041095">
    <property type="entry name" value="EFG_II"/>
</dbReference>
<dbReference type="InterPro" id="IPR035647">
    <property type="entry name" value="EFG_III/V"/>
</dbReference>
<dbReference type="FunFam" id="3.30.70.240:FF:000006">
    <property type="entry name" value="Elongation factor like GTPase 1"/>
    <property type="match status" value="1"/>
</dbReference>
<dbReference type="InterPro" id="IPR014721">
    <property type="entry name" value="Ribsml_uS5_D2-typ_fold_subgr"/>
</dbReference>
<dbReference type="Proteomes" id="UP001211065">
    <property type="component" value="Unassembled WGS sequence"/>
</dbReference>
<keyword evidence="16" id="KW-1185">Reference proteome</keyword>
<evidence type="ECO:0000256" key="2">
    <source>
        <dbReference type="ARBA" id="ARBA00017891"/>
    </source>
</evidence>
<dbReference type="Pfam" id="PF00009">
    <property type="entry name" value="GTP_EFTU"/>
    <property type="match status" value="1"/>
</dbReference>
<dbReference type="SUPFAM" id="SSF54211">
    <property type="entry name" value="Ribosomal protein S5 domain 2-like"/>
    <property type="match status" value="1"/>
</dbReference>
<dbReference type="SUPFAM" id="SSF54980">
    <property type="entry name" value="EF-G C-terminal domain-like"/>
    <property type="match status" value="2"/>
</dbReference>
<keyword evidence="5" id="KW-0547">Nucleotide-binding</keyword>
<dbReference type="InterPro" id="IPR056752">
    <property type="entry name" value="EFL1"/>
</dbReference>
<dbReference type="InterPro" id="IPR000640">
    <property type="entry name" value="EFG_V-like"/>
</dbReference>
<dbReference type="EMBL" id="JADGJW010000066">
    <property type="protein sequence ID" value="KAJ3225253.1"/>
    <property type="molecule type" value="Genomic_DNA"/>
</dbReference>
<dbReference type="InterPro" id="IPR005517">
    <property type="entry name" value="Transl_elong_EFG/EF2_IV"/>
</dbReference>
<organism evidence="15 16">
    <name type="scientific">Clydaea vesicula</name>
    <dbReference type="NCBI Taxonomy" id="447962"/>
    <lineage>
        <taxon>Eukaryota</taxon>
        <taxon>Fungi</taxon>
        <taxon>Fungi incertae sedis</taxon>
        <taxon>Chytridiomycota</taxon>
        <taxon>Chytridiomycota incertae sedis</taxon>
        <taxon>Chytridiomycetes</taxon>
        <taxon>Lobulomycetales</taxon>
        <taxon>Lobulomycetaceae</taxon>
        <taxon>Clydaea</taxon>
    </lineage>
</organism>
<dbReference type="PANTHER" id="PTHR42908">
    <property type="entry name" value="TRANSLATION ELONGATION FACTOR-RELATED"/>
    <property type="match status" value="1"/>
</dbReference>
<dbReference type="InterPro" id="IPR020568">
    <property type="entry name" value="Ribosomal_Su5_D2-typ_SF"/>
</dbReference>
<keyword evidence="15" id="KW-0251">Elongation factor</keyword>
<dbReference type="Gene3D" id="3.30.230.10">
    <property type="match status" value="1"/>
</dbReference>
<dbReference type="Gene3D" id="2.40.30.10">
    <property type="entry name" value="Translation factors"/>
    <property type="match status" value="1"/>
</dbReference>
<dbReference type="InterPro" id="IPR000795">
    <property type="entry name" value="T_Tr_GTP-bd_dom"/>
</dbReference>
<evidence type="ECO:0000313" key="16">
    <source>
        <dbReference type="Proteomes" id="UP001211065"/>
    </source>
</evidence>
<evidence type="ECO:0000256" key="11">
    <source>
        <dbReference type="ARBA" id="ARBA00081809"/>
    </source>
</evidence>
<accession>A0AAD5Y2B3</accession>
<evidence type="ECO:0000256" key="7">
    <source>
        <dbReference type="ARBA" id="ARBA00023134"/>
    </source>
</evidence>
<keyword evidence="7" id="KW-0342">GTP-binding</keyword>
<evidence type="ECO:0000256" key="5">
    <source>
        <dbReference type="ARBA" id="ARBA00022741"/>
    </source>
</evidence>
<dbReference type="GO" id="GO:0003746">
    <property type="term" value="F:translation elongation factor activity"/>
    <property type="evidence" value="ECO:0007669"/>
    <property type="project" value="UniProtKB-KW"/>
</dbReference>
<evidence type="ECO:0000259" key="14">
    <source>
        <dbReference type="PROSITE" id="PS51722"/>
    </source>
</evidence>